<dbReference type="eggNOG" id="ENOG5030Y3E">
    <property type="taxonomic scope" value="Bacteria"/>
</dbReference>
<comment type="caution">
    <text evidence="2">The sequence shown here is derived from an EMBL/GenBank/DDBJ whole genome shotgun (WGS) entry which is preliminary data.</text>
</comment>
<keyword evidence="1" id="KW-0732">Signal</keyword>
<dbReference type="STRING" id="1237149.C900_03705"/>
<organism evidence="2 3">
    <name type="scientific">Fulvivirga imtechensis AK7</name>
    <dbReference type="NCBI Taxonomy" id="1237149"/>
    <lineage>
        <taxon>Bacteria</taxon>
        <taxon>Pseudomonadati</taxon>
        <taxon>Bacteroidota</taxon>
        <taxon>Cytophagia</taxon>
        <taxon>Cytophagales</taxon>
        <taxon>Fulvivirgaceae</taxon>
        <taxon>Fulvivirga</taxon>
    </lineage>
</organism>
<dbReference type="RefSeq" id="WP_009581099.1">
    <property type="nucleotide sequence ID" value="NZ_AMZN01000053.1"/>
</dbReference>
<dbReference type="Proteomes" id="UP000011135">
    <property type="component" value="Unassembled WGS sequence"/>
</dbReference>
<sequence>MLIKQHLVFIFILISAFGQAQYDDQSTASDSSQFLSLIYANRDLTYFTFFDGVGNLPNMVTEARFSGSYFLKNSKVNWALELNLNMTLRILDKKSYPIPPPSYNPELTYYRLIRSSNSGVLSKLLFKNAYWEISLGHHSNGRAGDFYKADSLGNETRQIDLRDASFTTHYIELGYSTFHHRKNNAGQDFYTNLKLALRVLPALMATEELNDSYGFYRAFITYNIFRIPLGNLQNSSGFFSRSRLRFHAGWIFGDVFNAAANEAEKRLVGEVTWFYFPDWLAEMGFFVQYYYGQDYYNLQFMRTMNTFRIGISSNPLNFSGFRKFLKN</sequence>
<feature type="signal peptide" evidence="1">
    <location>
        <begin position="1"/>
        <end position="20"/>
    </location>
</feature>
<dbReference type="OrthoDB" id="5380366at2"/>
<evidence type="ECO:0000313" key="3">
    <source>
        <dbReference type="Proteomes" id="UP000011135"/>
    </source>
</evidence>
<name>L8JNC7_9BACT</name>
<evidence type="ECO:0000313" key="2">
    <source>
        <dbReference type="EMBL" id="ELR70451.1"/>
    </source>
</evidence>
<keyword evidence="3" id="KW-1185">Reference proteome</keyword>
<dbReference type="EMBL" id="AMZN01000053">
    <property type="protein sequence ID" value="ELR70451.1"/>
    <property type="molecule type" value="Genomic_DNA"/>
</dbReference>
<protein>
    <recommendedName>
        <fullName evidence="4">Phosphatidylcholine 1-acylhydrolase</fullName>
    </recommendedName>
</protein>
<gene>
    <name evidence="2" type="ORF">C900_03705</name>
</gene>
<reference evidence="2 3" key="1">
    <citation type="submission" date="2012-12" db="EMBL/GenBank/DDBJ databases">
        <title>Genome assembly of Fulvivirga imtechensis AK7.</title>
        <authorList>
            <person name="Nupur N."/>
            <person name="Khatri I."/>
            <person name="Kumar R."/>
            <person name="Subramanian S."/>
            <person name="Pinnaka A."/>
        </authorList>
    </citation>
    <scope>NUCLEOTIDE SEQUENCE [LARGE SCALE GENOMIC DNA]</scope>
    <source>
        <strain evidence="2 3">AK7</strain>
    </source>
</reference>
<evidence type="ECO:0000256" key="1">
    <source>
        <dbReference type="SAM" id="SignalP"/>
    </source>
</evidence>
<dbReference type="AlphaFoldDB" id="L8JNC7"/>
<proteinExistence type="predicted"/>
<evidence type="ECO:0008006" key="4">
    <source>
        <dbReference type="Google" id="ProtNLM"/>
    </source>
</evidence>
<accession>L8JNC7</accession>
<feature type="chain" id="PRO_5003993205" description="Phosphatidylcholine 1-acylhydrolase" evidence="1">
    <location>
        <begin position="21"/>
        <end position="327"/>
    </location>
</feature>